<evidence type="ECO:0000256" key="4">
    <source>
        <dbReference type="ARBA" id="ARBA00022553"/>
    </source>
</evidence>
<evidence type="ECO:0000256" key="2">
    <source>
        <dbReference type="ARBA" id="ARBA00004141"/>
    </source>
</evidence>
<dbReference type="SMART" id="SM00387">
    <property type="entry name" value="HATPase_c"/>
    <property type="match status" value="1"/>
</dbReference>
<dbReference type="SUPFAM" id="SSF47384">
    <property type="entry name" value="Homodimeric domain of signal transducing histidine kinase"/>
    <property type="match status" value="1"/>
</dbReference>
<evidence type="ECO:0000256" key="3">
    <source>
        <dbReference type="ARBA" id="ARBA00012438"/>
    </source>
</evidence>
<keyword evidence="12" id="KW-0472">Membrane</keyword>
<feature type="domain" description="PAS" evidence="14">
    <location>
        <begin position="8"/>
        <end position="73"/>
    </location>
</feature>
<dbReference type="PRINTS" id="PR00344">
    <property type="entry name" value="BCTRLSENSOR"/>
</dbReference>
<dbReference type="Pfam" id="PF02518">
    <property type="entry name" value="HATPase_c"/>
    <property type="match status" value="1"/>
</dbReference>
<dbReference type="Pfam" id="PF13426">
    <property type="entry name" value="PAS_9"/>
    <property type="match status" value="1"/>
</dbReference>
<keyword evidence="9" id="KW-0067">ATP-binding</keyword>
<dbReference type="CDD" id="cd00075">
    <property type="entry name" value="HATPase"/>
    <property type="match status" value="1"/>
</dbReference>
<feature type="domain" description="Histidine kinase" evidence="13">
    <location>
        <begin position="139"/>
        <end position="326"/>
    </location>
</feature>
<dbReference type="KEGG" id="afg:AFULGI_00017680"/>
<dbReference type="Gene3D" id="3.30.450.20">
    <property type="entry name" value="PAS domain"/>
    <property type="match status" value="1"/>
</dbReference>
<dbReference type="InterPro" id="IPR000014">
    <property type="entry name" value="PAS"/>
</dbReference>
<dbReference type="AlphaFoldDB" id="A0A075WDR2"/>
<keyword evidence="4" id="KW-0597">Phosphoprotein</keyword>
<comment type="subcellular location">
    <subcellularLocation>
        <location evidence="2">Membrane</location>
        <topology evidence="2">Multi-pass membrane protein</topology>
    </subcellularLocation>
</comment>
<dbReference type="CDD" id="cd00130">
    <property type="entry name" value="PAS"/>
    <property type="match status" value="1"/>
</dbReference>
<evidence type="ECO:0000256" key="1">
    <source>
        <dbReference type="ARBA" id="ARBA00000085"/>
    </source>
</evidence>
<dbReference type="Gene3D" id="3.30.565.10">
    <property type="entry name" value="Histidine kinase-like ATPase, C-terminal domain"/>
    <property type="match status" value="1"/>
</dbReference>
<dbReference type="EC" id="2.7.13.3" evidence="3"/>
<accession>A0A075WDR2</accession>
<dbReference type="PANTHER" id="PTHR42878:SF7">
    <property type="entry name" value="SENSOR HISTIDINE KINASE GLRK"/>
    <property type="match status" value="1"/>
</dbReference>
<evidence type="ECO:0000259" key="14">
    <source>
        <dbReference type="PROSITE" id="PS50112"/>
    </source>
</evidence>
<keyword evidence="10" id="KW-1133">Transmembrane helix</keyword>
<evidence type="ECO:0000256" key="10">
    <source>
        <dbReference type="ARBA" id="ARBA00022989"/>
    </source>
</evidence>
<keyword evidence="6" id="KW-0812">Transmembrane</keyword>
<evidence type="ECO:0000259" key="13">
    <source>
        <dbReference type="PROSITE" id="PS50109"/>
    </source>
</evidence>
<dbReference type="InterPro" id="IPR003661">
    <property type="entry name" value="HisK_dim/P_dom"/>
</dbReference>
<evidence type="ECO:0000256" key="12">
    <source>
        <dbReference type="ARBA" id="ARBA00023136"/>
    </source>
</evidence>
<dbReference type="EMBL" id="CP006577">
    <property type="protein sequence ID" value="AIG98525.1"/>
    <property type="molecule type" value="Genomic_DNA"/>
</dbReference>
<dbReference type="RefSeq" id="WP_010879012.1">
    <property type="nucleotide sequence ID" value="NZ_CP006577.1"/>
</dbReference>
<dbReference type="NCBIfam" id="TIGR00229">
    <property type="entry name" value="sensory_box"/>
    <property type="match status" value="1"/>
</dbReference>
<name>A0A075WDR2_ARCFL</name>
<dbReference type="PROSITE" id="PS50109">
    <property type="entry name" value="HIS_KIN"/>
    <property type="match status" value="1"/>
</dbReference>
<dbReference type="InterPro" id="IPR036890">
    <property type="entry name" value="HATPase_C_sf"/>
</dbReference>
<dbReference type="InterPro" id="IPR035965">
    <property type="entry name" value="PAS-like_dom_sf"/>
</dbReference>
<gene>
    <name evidence="15" type="ORF">AFULGI_00017680</name>
</gene>
<dbReference type="Pfam" id="PF00512">
    <property type="entry name" value="HisKA"/>
    <property type="match status" value="1"/>
</dbReference>
<evidence type="ECO:0000256" key="7">
    <source>
        <dbReference type="ARBA" id="ARBA00022741"/>
    </source>
</evidence>
<dbReference type="GO" id="GO:0000155">
    <property type="term" value="F:phosphorelay sensor kinase activity"/>
    <property type="evidence" value="ECO:0007669"/>
    <property type="project" value="InterPro"/>
</dbReference>
<dbReference type="PANTHER" id="PTHR42878">
    <property type="entry name" value="TWO-COMPONENT HISTIDINE KINASE"/>
    <property type="match status" value="1"/>
</dbReference>
<dbReference type="GO" id="GO:0007234">
    <property type="term" value="P:osmosensory signaling via phosphorelay pathway"/>
    <property type="evidence" value="ECO:0007669"/>
    <property type="project" value="TreeGrafter"/>
</dbReference>
<keyword evidence="5 15" id="KW-0808">Transferase</keyword>
<keyword evidence="7" id="KW-0547">Nucleotide-binding</keyword>
<organism evidence="15 16">
    <name type="scientific">Archaeoglobus fulgidus DSM 8774</name>
    <dbReference type="NCBI Taxonomy" id="1344584"/>
    <lineage>
        <taxon>Archaea</taxon>
        <taxon>Methanobacteriati</taxon>
        <taxon>Methanobacteriota</taxon>
        <taxon>Archaeoglobi</taxon>
        <taxon>Archaeoglobales</taxon>
        <taxon>Archaeoglobaceae</taxon>
        <taxon>Archaeoglobus</taxon>
    </lineage>
</organism>
<dbReference type="InterPro" id="IPR050351">
    <property type="entry name" value="BphY/WalK/GraS-like"/>
</dbReference>
<evidence type="ECO:0000256" key="11">
    <source>
        <dbReference type="ARBA" id="ARBA00023012"/>
    </source>
</evidence>
<evidence type="ECO:0000313" key="16">
    <source>
        <dbReference type="Proteomes" id="UP000028501"/>
    </source>
</evidence>
<dbReference type="GeneID" id="24795263"/>
<reference evidence="15 16" key="1">
    <citation type="submission" date="2013-07" db="EMBL/GenBank/DDBJ databases">
        <title>Genome of Archaeoglobus fulgidus.</title>
        <authorList>
            <person name="Fiebig A."/>
            <person name="Birkeland N.-K."/>
        </authorList>
    </citation>
    <scope>NUCLEOTIDE SEQUENCE [LARGE SCALE GENOMIC DNA]</scope>
    <source>
        <strain evidence="15 16">DSM 8774</strain>
    </source>
</reference>
<dbReference type="GO" id="GO:0005524">
    <property type="term" value="F:ATP binding"/>
    <property type="evidence" value="ECO:0007669"/>
    <property type="project" value="UniProtKB-KW"/>
</dbReference>
<dbReference type="GO" id="GO:0030295">
    <property type="term" value="F:protein kinase activator activity"/>
    <property type="evidence" value="ECO:0007669"/>
    <property type="project" value="TreeGrafter"/>
</dbReference>
<dbReference type="SUPFAM" id="SSF55785">
    <property type="entry name" value="PYP-like sensor domain (PAS domain)"/>
    <property type="match status" value="1"/>
</dbReference>
<evidence type="ECO:0000256" key="5">
    <source>
        <dbReference type="ARBA" id="ARBA00022679"/>
    </source>
</evidence>
<keyword evidence="11" id="KW-0902">Two-component regulatory system</keyword>
<dbReference type="InterPro" id="IPR005467">
    <property type="entry name" value="His_kinase_dom"/>
</dbReference>
<dbReference type="PROSITE" id="PS50112">
    <property type="entry name" value="PAS"/>
    <property type="match status" value="1"/>
</dbReference>
<evidence type="ECO:0000256" key="8">
    <source>
        <dbReference type="ARBA" id="ARBA00022777"/>
    </source>
</evidence>
<dbReference type="CDD" id="cd00082">
    <property type="entry name" value="HisKA"/>
    <property type="match status" value="1"/>
</dbReference>
<dbReference type="SMART" id="SM00388">
    <property type="entry name" value="HisKA"/>
    <property type="match status" value="1"/>
</dbReference>
<dbReference type="InterPro" id="IPR004358">
    <property type="entry name" value="Sig_transdc_His_kin-like_C"/>
</dbReference>
<evidence type="ECO:0000256" key="9">
    <source>
        <dbReference type="ARBA" id="ARBA00022840"/>
    </source>
</evidence>
<evidence type="ECO:0000256" key="6">
    <source>
        <dbReference type="ARBA" id="ARBA00022692"/>
    </source>
</evidence>
<dbReference type="InterPro" id="IPR036097">
    <property type="entry name" value="HisK_dim/P_sf"/>
</dbReference>
<comment type="catalytic activity">
    <reaction evidence="1">
        <text>ATP + protein L-histidine = ADP + protein N-phospho-L-histidine.</text>
        <dbReference type="EC" id="2.7.13.3"/>
    </reaction>
</comment>
<dbReference type="GO" id="GO:0016020">
    <property type="term" value="C:membrane"/>
    <property type="evidence" value="ECO:0007669"/>
    <property type="project" value="UniProtKB-SubCell"/>
</dbReference>
<sequence>MELSMDWKTVVDEAPVAMIIINSRGQVVYVNKVLLERSGLSFEEATKHPEKFFPPEDFEKLFQYVLETFLKKRKNPDPAITIRGLSATEGEVWLEARARYAEIGGEPYCLLAYTDVNQRVRLQKQVESLNEYLKFLNSMLRHDILNIFTRMQAYCELLEEEFKPEYLEKIKESIESGVRLIHKIRELESSTTEDKKSYRLSEVIKEVSKGFDVKVNLKGDAVITANDGIYSVFENLIGNAVKHGGATEVSVEVRDEGDHCEVIFRDNGRGIPEEIREKVFEKGFTTGRGSGLGLYIVKKLIESYGGDIELLEGKGAAFVIRLPKSQPSGLDSSEKPSR</sequence>
<protein>
    <recommendedName>
        <fullName evidence="3">histidine kinase</fullName>
        <ecNumber evidence="3">2.7.13.3</ecNumber>
    </recommendedName>
</protein>
<dbReference type="SUPFAM" id="SSF55874">
    <property type="entry name" value="ATPase domain of HSP90 chaperone/DNA topoisomerase II/histidine kinase"/>
    <property type="match status" value="1"/>
</dbReference>
<dbReference type="Proteomes" id="UP000028501">
    <property type="component" value="Chromosome"/>
</dbReference>
<dbReference type="HOGENOM" id="CLU_000445_114_58_2"/>
<keyword evidence="8" id="KW-0418">Kinase</keyword>
<evidence type="ECO:0000313" key="15">
    <source>
        <dbReference type="EMBL" id="AIG98525.1"/>
    </source>
</evidence>
<dbReference type="GO" id="GO:0000156">
    <property type="term" value="F:phosphorelay response regulator activity"/>
    <property type="evidence" value="ECO:0007669"/>
    <property type="project" value="TreeGrafter"/>
</dbReference>
<proteinExistence type="predicted"/>
<dbReference type="InterPro" id="IPR003594">
    <property type="entry name" value="HATPase_dom"/>
</dbReference>